<evidence type="ECO:0000313" key="5">
    <source>
        <dbReference type="EMBL" id="CAI2371171.1"/>
    </source>
</evidence>
<evidence type="ECO:0000256" key="2">
    <source>
        <dbReference type="ARBA" id="ARBA00023239"/>
    </source>
</evidence>
<dbReference type="AlphaFoldDB" id="A0A7S3KUM6"/>
<dbReference type="InterPro" id="IPR018376">
    <property type="entry name" value="Enoyl-CoA_hyd/isom_CS"/>
</dbReference>
<gene>
    <name evidence="4" type="ORF">ECRA1380_LOCUS18323</name>
    <name evidence="5" type="ORF">ECRASSUSDP1_LOCUS12491</name>
</gene>
<evidence type="ECO:0000313" key="4">
    <source>
        <dbReference type="EMBL" id="CAE0393345.1"/>
    </source>
</evidence>
<dbReference type="SUPFAM" id="SSF52096">
    <property type="entry name" value="ClpP/crotonase"/>
    <property type="match status" value="1"/>
</dbReference>
<evidence type="ECO:0000256" key="3">
    <source>
        <dbReference type="RuleBase" id="RU003707"/>
    </source>
</evidence>
<name>A0A7S3KUM6_EUPCR</name>
<sequence>MNRSLARLKILQGHFVNGQDQETQSEGPTAVVQLEIKEDIRTALLTINSPKTLNALSEQIWSELNAHLLNLEKDDRINSVVVTGVGKAFSAGADLNQMKTNKFPNVYFNDYFERDWYKILPSFRKPIIAAVNGYCFGGGLELALMCDVILASENAKFGLPEIKLGLFPGAGGTQRIIRQVGKSKAMEMILSGEMIDAQEALHFKLASSVLPPDQLLEAALKLAKKIGKLSKVAVAAAKMAVNYSAEAGLSEGMRYESSMFNSLTGTKDAKIGVEAFLSKQKAKFVHS</sequence>
<dbReference type="EMBL" id="CAMPGE010012404">
    <property type="protein sequence ID" value="CAI2371171.1"/>
    <property type="molecule type" value="Genomic_DNA"/>
</dbReference>
<dbReference type="PANTHER" id="PTHR11941">
    <property type="entry name" value="ENOYL-COA HYDRATASE-RELATED"/>
    <property type="match status" value="1"/>
</dbReference>
<evidence type="ECO:0008006" key="7">
    <source>
        <dbReference type="Google" id="ProtNLM"/>
    </source>
</evidence>
<accession>A0A7S3KUM6</accession>
<proteinExistence type="inferred from homology"/>
<dbReference type="Gene3D" id="3.90.226.10">
    <property type="entry name" value="2-enoyl-CoA Hydratase, Chain A, domain 1"/>
    <property type="match status" value="1"/>
</dbReference>
<dbReference type="FunFam" id="3.90.226.10:FF:000009">
    <property type="entry name" value="Carnitinyl-CoA dehydratase"/>
    <property type="match status" value="1"/>
</dbReference>
<dbReference type="InterPro" id="IPR001753">
    <property type="entry name" value="Enoyl-CoA_hydra/iso"/>
</dbReference>
<dbReference type="Gene3D" id="1.10.12.10">
    <property type="entry name" value="Lyase 2-enoyl-coa Hydratase, Chain A, domain 2"/>
    <property type="match status" value="1"/>
</dbReference>
<reference evidence="5" key="2">
    <citation type="submission" date="2023-07" db="EMBL/GenBank/DDBJ databases">
        <authorList>
            <consortium name="AG Swart"/>
            <person name="Singh M."/>
            <person name="Singh A."/>
            <person name="Seah K."/>
            <person name="Emmerich C."/>
        </authorList>
    </citation>
    <scope>NUCLEOTIDE SEQUENCE</scope>
    <source>
        <strain evidence="5">DP1</strain>
    </source>
</reference>
<dbReference type="CDD" id="cd06558">
    <property type="entry name" value="crotonase-like"/>
    <property type="match status" value="1"/>
</dbReference>
<organism evidence="4">
    <name type="scientific">Euplotes crassus</name>
    <dbReference type="NCBI Taxonomy" id="5936"/>
    <lineage>
        <taxon>Eukaryota</taxon>
        <taxon>Sar</taxon>
        <taxon>Alveolata</taxon>
        <taxon>Ciliophora</taxon>
        <taxon>Intramacronucleata</taxon>
        <taxon>Spirotrichea</taxon>
        <taxon>Hypotrichia</taxon>
        <taxon>Euplotida</taxon>
        <taxon>Euplotidae</taxon>
        <taxon>Moneuplotes</taxon>
    </lineage>
</organism>
<dbReference type="PANTHER" id="PTHR11941:SF54">
    <property type="entry name" value="ENOYL-COA HYDRATASE, MITOCHONDRIAL"/>
    <property type="match status" value="1"/>
</dbReference>
<dbReference type="Pfam" id="PF00378">
    <property type="entry name" value="ECH_1"/>
    <property type="match status" value="1"/>
</dbReference>
<reference evidence="4" key="1">
    <citation type="submission" date="2021-01" db="EMBL/GenBank/DDBJ databases">
        <authorList>
            <person name="Corre E."/>
            <person name="Pelletier E."/>
            <person name="Niang G."/>
            <person name="Scheremetjew M."/>
            <person name="Finn R."/>
            <person name="Kale V."/>
            <person name="Holt S."/>
            <person name="Cochrane G."/>
            <person name="Meng A."/>
            <person name="Brown T."/>
            <person name="Cohen L."/>
        </authorList>
    </citation>
    <scope>NUCLEOTIDE SEQUENCE</scope>
    <source>
        <strain evidence="4">CT5</strain>
    </source>
</reference>
<dbReference type="InterPro" id="IPR014748">
    <property type="entry name" value="Enoyl-CoA_hydra_C"/>
</dbReference>
<evidence type="ECO:0000256" key="1">
    <source>
        <dbReference type="ARBA" id="ARBA00005254"/>
    </source>
</evidence>
<dbReference type="PROSITE" id="PS00166">
    <property type="entry name" value="ENOYL_COA_HYDRATASE"/>
    <property type="match status" value="1"/>
</dbReference>
<keyword evidence="6" id="KW-1185">Reference proteome</keyword>
<dbReference type="GO" id="GO:0016836">
    <property type="term" value="F:hydro-lyase activity"/>
    <property type="evidence" value="ECO:0007669"/>
    <property type="project" value="UniProtKB-ARBA"/>
</dbReference>
<protein>
    <recommendedName>
        <fullName evidence="7">Enoyl-CoA hydratase</fullName>
    </recommendedName>
</protein>
<dbReference type="EMBL" id="HBIK01039107">
    <property type="protein sequence ID" value="CAE0393345.1"/>
    <property type="molecule type" value="Transcribed_RNA"/>
</dbReference>
<comment type="similarity">
    <text evidence="1 3">Belongs to the enoyl-CoA hydratase/isomerase family.</text>
</comment>
<dbReference type="InterPro" id="IPR029045">
    <property type="entry name" value="ClpP/crotonase-like_dom_sf"/>
</dbReference>
<evidence type="ECO:0000313" key="6">
    <source>
        <dbReference type="Proteomes" id="UP001295684"/>
    </source>
</evidence>
<dbReference type="GO" id="GO:0006635">
    <property type="term" value="P:fatty acid beta-oxidation"/>
    <property type="evidence" value="ECO:0007669"/>
    <property type="project" value="TreeGrafter"/>
</dbReference>
<keyword evidence="2" id="KW-0456">Lyase</keyword>
<dbReference type="Proteomes" id="UP001295684">
    <property type="component" value="Unassembled WGS sequence"/>
</dbReference>
<dbReference type="GO" id="GO:0005739">
    <property type="term" value="C:mitochondrion"/>
    <property type="evidence" value="ECO:0007669"/>
    <property type="project" value="TreeGrafter"/>
</dbReference>
<dbReference type="FunFam" id="1.10.12.10:FF:000001">
    <property type="entry name" value="Probable enoyl-CoA hydratase, mitochondrial"/>
    <property type="match status" value="1"/>
</dbReference>
<dbReference type="OrthoDB" id="2018133at2759"/>